<protein>
    <submittedName>
        <fullName evidence="2">ORF98L</fullName>
    </submittedName>
</protein>
<feature type="compositionally biased region" description="Low complexity" evidence="1">
    <location>
        <begin position="9"/>
        <end position="19"/>
    </location>
</feature>
<accession>E2CU43</accession>
<feature type="region of interest" description="Disordered" evidence="1">
    <location>
        <begin position="1"/>
        <end position="47"/>
    </location>
</feature>
<organism evidence="2 3">
    <name type="scientific">Turbot reddish body iridovirus</name>
    <dbReference type="NCBI Taxonomy" id="273651"/>
    <lineage>
        <taxon>Viruses</taxon>
        <taxon>Varidnaviria</taxon>
        <taxon>Bamfordvirae</taxon>
        <taxon>Nucleocytoviricota</taxon>
        <taxon>Megaviricetes</taxon>
        <taxon>Pimascovirales</taxon>
        <taxon>Pimascovirales incertae sedis</taxon>
        <taxon>Iridoviridae</taxon>
        <taxon>Alphairidovirinae</taxon>
        <taxon>Megalocytivirus</taxon>
        <taxon>Megalocytivirus pagrus1</taxon>
        <taxon>Infectious spleen and kidney necrosis virus</taxon>
    </lineage>
</organism>
<reference evidence="2 3" key="1">
    <citation type="journal article" date="2010" name="Virol. J.">
        <title>Complete genome sequence of a Megalocytivirus (family Iridoviridae) associated with turbot mortality in China.</title>
        <authorList>
            <person name="Shi C.Y."/>
            <person name="Jia K.T."/>
            <person name="Yang B."/>
            <person name="Huang J."/>
        </authorList>
    </citation>
    <scope>NUCLEOTIDE SEQUENCE [LARGE SCALE GENOMIC DNA]</scope>
</reference>
<dbReference type="Proteomes" id="UP000160942">
    <property type="component" value="Segment"/>
</dbReference>
<proteinExistence type="predicted"/>
<evidence type="ECO:0000313" key="3">
    <source>
        <dbReference type="Proteomes" id="UP000160942"/>
    </source>
</evidence>
<sequence>MRRTRHKASALGSLQALLQTNNDHSGDGPAACRAHQSSDSGPYDDRHYAGQLQSARAVCAPVPHLQDTVAA</sequence>
<evidence type="ECO:0000313" key="2">
    <source>
        <dbReference type="EMBL" id="ADE34442.1"/>
    </source>
</evidence>
<evidence type="ECO:0000256" key="1">
    <source>
        <dbReference type="SAM" id="MobiDB-lite"/>
    </source>
</evidence>
<dbReference type="EMBL" id="GQ273492">
    <property type="protein sequence ID" value="ADE34442.1"/>
    <property type="molecule type" value="Genomic_DNA"/>
</dbReference>
<name>E2CU43_ISKNV</name>